<dbReference type="GO" id="GO:0071006">
    <property type="term" value="C:U2-type catalytic step 1 spliceosome"/>
    <property type="evidence" value="ECO:0007669"/>
    <property type="project" value="TreeGrafter"/>
</dbReference>
<dbReference type="PANTHER" id="PTHR43995:SF1">
    <property type="entry name" value="PRE-MRNA-PROCESSING FACTOR 19"/>
    <property type="match status" value="1"/>
</dbReference>
<comment type="catalytic activity">
    <reaction evidence="14">
        <text>S-ubiquitinyl-[E2 ubiquitin-conjugating enzyme]-L-cysteine + [acceptor protein]-L-lysine = [E2 ubiquitin-conjugating enzyme]-L-cysteine + N(6)-ubiquitinyl-[acceptor protein]-L-lysine.</text>
        <dbReference type="EC" id="2.3.2.27"/>
    </reaction>
</comment>
<dbReference type="OrthoDB" id="687049at2759"/>
<dbReference type="InterPro" id="IPR013915">
    <property type="entry name" value="Prp19_cc"/>
</dbReference>
<sequence length="514" mass="57104">MFCAISGKVPKTAVLSPNSKCVFEKSLIEEYVRQNGKDPISKDALDVTQLIEIAQTPQQYALTKAVNSSTLKSNYSIPNLLSTLQDEWDAVMVENFELHEQLDFCKKELSKALYRFDAAMNVATKATSEADHLREEIKVLTENLGNSDLNASEKLENQFEPVSDEFLQELARKSQQFVSKNKKRKFRSTRPPSELKLLCERELSTTGSFGKFTFNSFAGSESGAKFGGLFDTTGDGFILVNEQELKCNLDELTRGEALVSCIVPADENRLLFGLLNGSHGIFNIDTKTIEHIQSSGHDLAVVFIGYLPGVSRDVYVTVHEHGNIFLTDIKNSRSYILESSSFETSLADMHKDGLLALLGNKSDLIIREITKLNSEPVEVLKNQPEDDPIVNARFGSNGYWLFVATAKTLKVIDLRKPAGTLALEEIALDGEIIKFFDTDLSGRTLYLLIEDANGTAFLNVYVYDKTGKKWLSTLNCPVNSAFNVLLIKDLLILEGENGNVLKLLADDKLLTVKA</sequence>
<dbReference type="InterPro" id="IPR015943">
    <property type="entry name" value="WD40/YVTN_repeat-like_dom_sf"/>
</dbReference>
<proteinExistence type="inferred from homology"/>
<name>A0A1G4JY28_9SACH</name>
<evidence type="ECO:0000256" key="10">
    <source>
        <dbReference type="ARBA" id="ARBA00022786"/>
    </source>
</evidence>
<dbReference type="InterPro" id="IPR055340">
    <property type="entry name" value="RING-Ubox_PRP19"/>
</dbReference>
<dbReference type="GO" id="GO:0070534">
    <property type="term" value="P:protein K63-linked ubiquitination"/>
    <property type="evidence" value="ECO:0007669"/>
    <property type="project" value="UniProtKB-UniRule"/>
</dbReference>
<dbReference type="SUPFAM" id="SSF57850">
    <property type="entry name" value="RING/U-box"/>
    <property type="match status" value="1"/>
</dbReference>
<evidence type="ECO:0000256" key="6">
    <source>
        <dbReference type="ARBA" id="ARBA00022679"/>
    </source>
</evidence>
<dbReference type="SUPFAM" id="SSF50978">
    <property type="entry name" value="WD40 repeat-like"/>
    <property type="match status" value="1"/>
</dbReference>
<dbReference type="InterPro" id="IPR036322">
    <property type="entry name" value="WD40_repeat_dom_sf"/>
</dbReference>
<evidence type="ECO:0000256" key="7">
    <source>
        <dbReference type="ARBA" id="ARBA00022728"/>
    </source>
</evidence>
<dbReference type="InterPro" id="IPR003613">
    <property type="entry name" value="Ubox_domain"/>
</dbReference>
<evidence type="ECO:0000256" key="11">
    <source>
        <dbReference type="ARBA" id="ARBA00023187"/>
    </source>
</evidence>
<dbReference type="EC" id="2.3.2.27" evidence="14"/>
<dbReference type="InterPro" id="IPR038959">
    <property type="entry name" value="Prp19"/>
</dbReference>
<dbReference type="UniPathway" id="UPA00143"/>
<dbReference type="GO" id="GO:0000398">
    <property type="term" value="P:mRNA splicing, via spliceosome"/>
    <property type="evidence" value="ECO:0007669"/>
    <property type="project" value="InterPro"/>
</dbReference>
<keyword evidence="6 14" id="KW-0808">Transferase</keyword>
<evidence type="ECO:0000259" key="15">
    <source>
        <dbReference type="SMART" id="SM00504"/>
    </source>
</evidence>
<evidence type="ECO:0000256" key="13">
    <source>
        <dbReference type="ARBA" id="ARBA00023242"/>
    </source>
</evidence>
<keyword evidence="4" id="KW-0853">WD repeat</keyword>
<evidence type="ECO:0000256" key="3">
    <source>
        <dbReference type="ARBA" id="ARBA00006388"/>
    </source>
</evidence>
<evidence type="ECO:0000313" key="16">
    <source>
        <dbReference type="EMBL" id="SCU96044.1"/>
    </source>
</evidence>
<evidence type="ECO:0000256" key="5">
    <source>
        <dbReference type="ARBA" id="ARBA00022664"/>
    </source>
</evidence>
<keyword evidence="13 14" id="KW-0539">Nucleus</keyword>
<comment type="subcellular location">
    <subcellularLocation>
        <location evidence="1 14">Nucleus</location>
    </subcellularLocation>
</comment>
<organism evidence="16 17">
    <name type="scientific">Lachancea mirantina</name>
    <dbReference type="NCBI Taxonomy" id="1230905"/>
    <lineage>
        <taxon>Eukaryota</taxon>
        <taxon>Fungi</taxon>
        <taxon>Dikarya</taxon>
        <taxon>Ascomycota</taxon>
        <taxon>Saccharomycotina</taxon>
        <taxon>Saccharomycetes</taxon>
        <taxon>Saccharomycetales</taxon>
        <taxon>Saccharomycetaceae</taxon>
        <taxon>Lachancea</taxon>
    </lineage>
</organism>
<dbReference type="GO" id="GO:0061630">
    <property type="term" value="F:ubiquitin protein ligase activity"/>
    <property type="evidence" value="ECO:0007669"/>
    <property type="project" value="UniProtKB-UniRule"/>
</dbReference>
<reference evidence="17" key="1">
    <citation type="submission" date="2016-03" db="EMBL/GenBank/DDBJ databases">
        <authorList>
            <person name="Devillers H."/>
        </authorList>
    </citation>
    <scope>NUCLEOTIDE SEQUENCE [LARGE SCALE GENOMIC DNA]</scope>
</reference>
<keyword evidence="9 14" id="KW-0227">DNA damage</keyword>
<dbReference type="GO" id="GO:0000974">
    <property type="term" value="C:Prp19 complex"/>
    <property type="evidence" value="ECO:0007669"/>
    <property type="project" value="UniProtKB-UniRule"/>
</dbReference>
<dbReference type="Proteomes" id="UP000191024">
    <property type="component" value="Chromosome F"/>
</dbReference>
<keyword evidence="17" id="KW-1185">Reference proteome</keyword>
<dbReference type="CDD" id="cd16656">
    <property type="entry name" value="RING-Ubox_PRP19"/>
    <property type="match status" value="1"/>
</dbReference>
<evidence type="ECO:0000256" key="8">
    <source>
        <dbReference type="ARBA" id="ARBA00022737"/>
    </source>
</evidence>
<comment type="pathway">
    <text evidence="2 14">Protein modification; protein ubiquitination.</text>
</comment>
<comment type="function">
    <text evidence="14">Ubiquitin-protein ligase which is mainly involved pre-mRNA splicing and DNA repair. Required for pre-mRNA splicing as component of the spliceosome.</text>
</comment>
<dbReference type="Gene3D" id="2.130.10.10">
    <property type="entry name" value="YVTN repeat-like/Quinoprotein amine dehydrogenase"/>
    <property type="match status" value="1"/>
</dbReference>
<dbReference type="PANTHER" id="PTHR43995">
    <property type="entry name" value="PRE-MRNA-PROCESSING FACTOR 19"/>
    <property type="match status" value="1"/>
</dbReference>
<dbReference type="Pfam" id="PF08606">
    <property type="entry name" value="Prp19"/>
    <property type="match status" value="1"/>
</dbReference>
<keyword evidence="11 14" id="KW-0508">mRNA splicing</keyword>
<evidence type="ECO:0000256" key="9">
    <source>
        <dbReference type="ARBA" id="ARBA00022763"/>
    </source>
</evidence>
<dbReference type="EMBL" id="LT598467">
    <property type="protein sequence ID" value="SCU96044.1"/>
    <property type="molecule type" value="Genomic_DNA"/>
</dbReference>
<comment type="subunit">
    <text evidence="14">Homotetramer.</text>
</comment>
<dbReference type="GO" id="GO:0006281">
    <property type="term" value="P:DNA repair"/>
    <property type="evidence" value="ECO:0007669"/>
    <property type="project" value="UniProtKB-KW"/>
</dbReference>
<accession>A0A1G4JY28</accession>
<gene>
    <name evidence="16" type="ORF">LAMI_0F04984G</name>
</gene>
<evidence type="ECO:0000256" key="2">
    <source>
        <dbReference type="ARBA" id="ARBA00004906"/>
    </source>
</evidence>
<dbReference type="InterPro" id="IPR013083">
    <property type="entry name" value="Znf_RING/FYVE/PHD"/>
</dbReference>
<dbReference type="Gene3D" id="3.30.40.10">
    <property type="entry name" value="Zinc/RING finger domain, C3HC4 (zinc finger)"/>
    <property type="match status" value="1"/>
</dbReference>
<dbReference type="FunFam" id="3.30.40.10:FF:000027">
    <property type="entry name" value="Pre-mRNA-processing factor 19, putative"/>
    <property type="match status" value="1"/>
</dbReference>
<keyword evidence="5 14" id="KW-0507">mRNA processing</keyword>
<comment type="similarity">
    <text evidence="3 14">Belongs to the WD repeat PRP19 family.</text>
</comment>
<dbReference type="SMART" id="SM00504">
    <property type="entry name" value="Ubox"/>
    <property type="match status" value="1"/>
</dbReference>
<feature type="domain" description="U-box" evidence="15">
    <location>
        <begin position="1"/>
        <end position="60"/>
    </location>
</feature>
<evidence type="ECO:0000256" key="1">
    <source>
        <dbReference type="ARBA" id="ARBA00004123"/>
    </source>
</evidence>
<keyword evidence="10 14" id="KW-0833">Ubl conjugation pathway</keyword>
<protein>
    <recommendedName>
        <fullName evidence="14">Pre-mRNA-processing factor 19</fullName>
        <ecNumber evidence="14">2.3.2.27</ecNumber>
    </recommendedName>
</protein>
<evidence type="ECO:0000256" key="12">
    <source>
        <dbReference type="ARBA" id="ARBA00023204"/>
    </source>
</evidence>
<evidence type="ECO:0000256" key="4">
    <source>
        <dbReference type="ARBA" id="ARBA00022574"/>
    </source>
</evidence>
<keyword evidence="7 14" id="KW-0747">Spliceosome</keyword>
<dbReference type="STRING" id="1230905.A0A1G4JY28"/>
<dbReference type="GO" id="GO:0005737">
    <property type="term" value="C:cytoplasm"/>
    <property type="evidence" value="ECO:0007669"/>
    <property type="project" value="TreeGrafter"/>
</dbReference>
<evidence type="ECO:0000256" key="14">
    <source>
        <dbReference type="RuleBase" id="RU367101"/>
    </source>
</evidence>
<keyword evidence="8" id="KW-0677">Repeat</keyword>
<dbReference type="AlphaFoldDB" id="A0A1G4JY28"/>
<keyword evidence="12 14" id="KW-0234">DNA repair</keyword>
<evidence type="ECO:0000313" key="17">
    <source>
        <dbReference type="Proteomes" id="UP000191024"/>
    </source>
</evidence>